<organism evidence="3 4">
    <name type="scientific">Roseateles depolymerans</name>
    <dbReference type="NCBI Taxonomy" id="76731"/>
    <lineage>
        <taxon>Bacteria</taxon>
        <taxon>Pseudomonadati</taxon>
        <taxon>Pseudomonadota</taxon>
        <taxon>Betaproteobacteria</taxon>
        <taxon>Burkholderiales</taxon>
        <taxon>Sphaerotilaceae</taxon>
        <taxon>Roseateles</taxon>
    </lineage>
</organism>
<gene>
    <name evidence="3" type="ORF">DI603_04785</name>
</gene>
<dbReference type="EMBL" id="QFOD01000003">
    <property type="protein sequence ID" value="PZP35193.1"/>
    <property type="molecule type" value="Genomic_DNA"/>
</dbReference>
<dbReference type="InterPro" id="IPR050248">
    <property type="entry name" value="Polysacc_deacetylase_ArnD"/>
</dbReference>
<protein>
    <submittedName>
        <fullName evidence="3">Peptidase A8</fullName>
    </submittedName>
</protein>
<dbReference type="Gene3D" id="3.20.20.370">
    <property type="entry name" value="Glycoside hydrolase/deacetylase"/>
    <property type="match status" value="1"/>
</dbReference>
<feature type="compositionally biased region" description="Basic and acidic residues" evidence="1">
    <location>
        <begin position="8"/>
        <end position="23"/>
    </location>
</feature>
<dbReference type="Pfam" id="PF01522">
    <property type="entry name" value="Polysacc_deac_1"/>
    <property type="match status" value="1"/>
</dbReference>
<dbReference type="GO" id="GO:0005975">
    <property type="term" value="P:carbohydrate metabolic process"/>
    <property type="evidence" value="ECO:0007669"/>
    <property type="project" value="InterPro"/>
</dbReference>
<evidence type="ECO:0000313" key="3">
    <source>
        <dbReference type="EMBL" id="PZP35193.1"/>
    </source>
</evidence>
<reference evidence="3 4" key="1">
    <citation type="submission" date="2017-08" db="EMBL/GenBank/DDBJ databases">
        <title>Infants hospitalized years apart are colonized by the same room-sourced microbial strains.</title>
        <authorList>
            <person name="Brooks B."/>
            <person name="Olm M.R."/>
            <person name="Firek B.A."/>
            <person name="Baker R."/>
            <person name="Thomas B.C."/>
            <person name="Morowitz M.J."/>
            <person name="Banfield J.F."/>
        </authorList>
    </citation>
    <scope>NUCLEOTIDE SEQUENCE [LARGE SCALE GENOMIC DNA]</scope>
    <source>
        <strain evidence="3">S2_012_000_R2_81</strain>
    </source>
</reference>
<comment type="caution">
    <text evidence="3">The sequence shown here is derived from an EMBL/GenBank/DDBJ whole genome shotgun (WGS) entry which is preliminary data.</text>
</comment>
<feature type="region of interest" description="Disordered" evidence="1">
    <location>
        <begin position="1"/>
        <end position="40"/>
    </location>
</feature>
<name>A0A2W5DX18_9BURK</name>
<dbReference type="Proteomes" id="UP000249633">
    <property type="component" value="Unassembled WGS sequence"/>
</dbReference>
<evidence type="ECO:0000256" key="1">
    <source>
        <dbReference type="SAM" id="MobiDB-lite"/>
    </source>
</evidence>
<evidence type="ECO:0000313" key="4">
    <source>
        <dbReference type="Proteomes" id="UP000249633"/>
    </source>
</evidence>
<dbReference type="SUPFAM" id="SSF88713">
    <property type="entry name" value="Glycoside hydrolase/deacetylase"/>
    <property type="match status" value="1"/>
</dbReference>
<feature type="domain" description="NodB homology" evidence="2">
    <location>
        <begin position="70"/>
        <end position="292"/>
    </location>
</feature>
<sequence>MTPLAQSRRAERGRARSVPRGDGDACGIEPQAHRPTRAGLGAARRSARKYLFSLLALTAAVATAQPACNKPVYLTFDTGHMGVAPLIAETLKRHNARATFFIASEPTLTGGTTLDETWAPWWRERVAEGHDFGSHTWDHDIFMEDLPDAEGKVTRFKVRAQAGVQKPVVKELSAEQYCAELTKVGDRFKAITGQALSPIFRAPAGRTSPALLSAAKACGFTHVGWSRAGFLGDELPSQSFPNAQLLEKALRDIRPGDILIAHLGIWQRQDPWAPAVLEPLMTGLEQRGLCFAPLREHPRYAALFKNPAKNPPKTP</sequence>
<dbReference type="InterPro" id="IPR002509">
    <property type="entry name" value="NODB_dom"/>
</dbReference>
<dbReference type="AlphaFoldDB" id="A0A2W5DX18"/>
<dbReference type="PROSITE" id="PS51677">
    <property type="entry name" value="NODB"/>
    <property type="match status" value="1"/>
</dbReference>
<dbReference type="InterPro" id="IPR011330">
    <property type="entry name" value="Glyco_hydro/deAcase_b/a-brl"/>
</dbReference>
<evidence type="ECO:0000259" key="2">
    <source>
        <dbReference type="PROSITE" id="PS51677"/>
    </source>
</evidence>
<proteinExistence type="predicted"/>
<dbReference type="CDD" id="cd10917">
    <property type="entry name" value="CE4_NodB_like_6s_7s"/>
    <property type="match status" value="1"/>
</dbReference>
<dbReference type="PANTHER" id="PTHR10587">
    <property type="entry name" value="GLYCOSYL TRANSFERASE-RELATED"/>
    <property type="match status" value="1"/>
</dbReference>
<accession>A0A2W5DX18</accession>
<dbReference type="GO" id="GO:0016810">
    <property type="term" value="F:hydrolase activity, acting on carbon-nitrogen (but not peptide) bonds"/>
    <property type="evidence" value="ECO:0007669"/>
    <property type="project" value="InterPro"/>
</dbReference>